<dbReference type="SUPFAM" id="SSF56349">
    <property type="entry name" value="DNA breaking-rejoining enzymes"/>
    <property type="match status" value="1"/>
</dbReference>
<dbReference type="Gene3D" id="1.10.443.10">
    <property type="entry name" value="Intergrase catalytic core"/>
    <property type="match status" value="1"/>
</dbReference>
<evidence type="ECO:0000259" key="4">
    <source>
        <dbReference type="PROSITE" id="PS51898"/>
    </source>
</evidence>
<dbReference type="OrthoDB" id="212062at2"/>
<proteinExistence type="inferred from homology"/>
<dbReference type="InterPro" id="IPR010998">
    <property type="entry name" value="Integrase_recombinase_N"/>
</dbReference>
<dbReference type="Proteomes" id="UP000214646">
    <property type="component" value="Unassembled WGS sequence"/>
</dbReference>
<keyword evidence="2" id="KW-0238">DNA-binding</keyword>
<evidence type="ECO:0000313" key="6">
    <source>
        <dbReference type="Proteomes" id="UP000214646"/>
    </source>
</evidence>
<dbReference type="PROSITE" id="PS51898">
    <property type="entry name" value="TYR_RECOMBINASE"/>
    <property type="match status" value="1"/>
</dbReference>
<sequence length="404" mass="46356">MAWLERRGERFRVVFRFHGSKYHVNLKATDPKDADCCLARLEENLRLVERGRLTVPAGADIGLFLLTDGILEQPVKLLRPVRLAEMFETYRTQFTAGAKEPITREMENIHLNHLTRLIGGETPVAAVTAGLIQQFVDARSLELHQGHPIKAKTVKKAIATLRFVWNWAYRRGQVLTKFPDTELVFTKEKQPEPFRTYDQIRAILARGEVDSRRERELWDGLFLDPGQVAEVLEYIRRKPNTKYLHPFIVTAAYTGARRSELFRALVEDFDFGAKLVLLREKKRSRDKETFRTVDMTPRVEAVMRAYFADGHPGGAFAFCSTAGRMLTDGQTWKAFRSGVKGSKWHVLRGYHAFRHSFASNLAAAGIDQRVIDELMGHTTVEMQKRYRHLFPDQRRAALLNVFGG</sequence>
<comment type="similarity">
    <text evidence="1">Belongs to the 'phage' integrase family.</text>
</comment>
<dbReference type="PANTHER" id="PTHR30349:SF64">
    <property type="entry name" value="PROPHAGE INTEGRASE INTD-RELATED"/>
    <property type="match status" value="1"/>
</dbReference>
<dbReference type="EMBL" id="NIDE01000017">
    <property type="protein sequence ID" value="OWK35733.1"/>
    <property type="molecule type" value="Genomic_DNA"/>
</dbReference>
<keyword evidence="3" id="KW-0233">DNA recombination</keyword>
<gene>
    <name evidence="5" type="ORF">FRUB_08296</name>
</gene>
<accession>A0A225D458</accession>
<dbReference type="Pfam" id="PF00589">
    <property type="entry name" value="Phage_integrase"/>
    <property type="match status" value="1"/>
</dbReference>
<dbReference type="GO" id="GO:0006310">
    <property type="term" value="P:DNA recombination"/>
    <property type="evidence" value="ECO:0007669"/>
    <property type="project" value="UniProtKB-KW"/>
</dbReference>
<feature type="domain" description="Tyr recombinase" evidence="4">
    <location>
        <begin position="216"/>
        <end position="399"/>
    </location>
</feature>
<dbReference type="PANTHER" id="PTHR30349">
    <property type="entry name" value="PHAGE INTEGRASE-RELATED"/>
    <property type="match status" value="1"/>
</dbReference>
<dbReference type="GO" id="GO:0015074">
    <property type="term" value="P:DNA integration"/>
    <property type="evidence" value="ECO:0007669"/>
    <property type="project" value="InterPro"/>
</dbReference>
<name>A0A225D458_9BACT</name>
<dbReference type="Gene3D" id="1.10.150.130">
    <property type="match status" value="1"/>
</dbReference>
<dbReference type="InterPro" id="IPR013762">
    <property type="entry name" value="Integrase-like_cat_sf"/>
</dbReference>
<keyword evidence="6" id="KW-1185">Reference proteome</keyword>
<dbReference type="AlphaFoldDB" id="A0A225D458"/>
<dbReference type="InterPro" id="IPR011010">
    <property type="entry name" value="DNA_brk_join_enz"/>
</dbReference>
<reference evidence="6" key="1">
    <citation type="submission" date="2017-06" db="EMBL/GenBank/DDBJ databases">
        <title>Genome analysis of Fimbriiglobus ruber SP5, the first member of the order Planctomycetales with confirmed chitinolytic capability.</title>
        <authorList>
            <person name="Ravin N.V."/>
            <person name="Rakitin A.L."/>
            <person name="Ivanova A.A."/>
            <person name="Beletsky A.V."/>
            <person name="Kulichevskaya I.S."/>
            <person name="Mardanov A.V."/>
            <person name="Dedysh S.N."/>
        </authorList>
    </citation>
    <scope>NUCLEOTIDE SEQUENCE [LARGE SCALE GENOMIC DNA]</scope>
    <source>
        <strain evidence="6">SP5</strain>
    </source>
</reference>
<comment type="caution">
    <text evidence="5">The sequence shown here is derived from an EMBL/GenBank/DDBJ whole genome shotgun (WGS) entry which is preliminary data.</text>
</comment>
<evidence type="ECO:0000256" key="2">
    <source>
        <dbReference type="ARBA" id="ARBA00023125"/>
    </source>
</evidence>
<dbReference type="InterPro" id="IPR050090">
    <property type="entry name" value="Tyrosine_recombinase_XerCD"/>
</dbReference>
<organism evidence="5 6">
    <name type="scientific">Fimbriiglobus ruber</name>
    <dbReference type="NCBI Taxonomy" id="1908690"/>
    <lineage>
        <taxon>Bacteria</taxon>
        <taxon>Pseudomonadati</taxon>
        <taxon>Planctomycetota</taxon>
        <taxon>Planctomycetia</taxon>
        <taxon>Gemmatales</taxon>
        <taxon>Gemmataceae</taxon>
        <taxon>Fimbriiglobus</taxon>
    </lineage>
</organism>
<dbReference type="InterPro" id="IPR002104">
    <property type="entry name" value="Integrase_catalytic"/>
</dbReference>
<evidence type="ECO:0000256" key="1">
    <source>
        <dbReference type="ARBA" id="ARBA00008857"/>
    </source>
</evidence>
<dbReference type="GO" id="GO:0003677">
    <property type="term" value="F:DNA binding"/>
    <property type="evidence" value="ECO:0007669"/>
    <property type="project" value="UniProtKB-KW"/>
</dbReference>
<evidence type="ECO:0000313" key="5">
    <source>
        <dbReference type="EMBL" id="OWK35733.1"/>
    </source>
</evidence>
<protein>
    <recommendedName>
        <fullName evidence="4">Tyr recombinase domain-containing protein</fullName>
    </recommendedName>
</protein>
<evidence type="ECO:0000256" key="3">
    <source>
        <dbReference type="ARBA" id="ARBA00023172"/>
    </source>
</evidence>
<dbReference type="RefSeq" id="WP_088258872.1">
    <property type="nucleotide sequence ID" value="NZ_NIDE01000017.1"/>
</dbReference>